<dbReference type="PANTHER" id="PTHR47113">
    <property type="entry name" value="LD09343P"/>
    <property type="match status" value="1"/>
</dbReference>
<gene>
    <name evidence="2" type="ORF">AMK59_4043</name>
</gene>
<evidence type="ECO:0000256" key="1">
    <source>
        <dbReference type="SAM" id="Phobius"/>
    </source>
</evidence>
<proteinExistence type="predicted"/>
<keyword evidence="1" id="KW-1133">Transmembrane helix</keyword>
<dbReference type="OrthoDB" id="202825at2759"/>
<dbReference type="PANTHER" id="PTHR47113:SF1">
    <property type="entry name" value="LD09343P"/>
    <property type="match status" value="1"/>
</dbReference>
<feature type="transmembrane region" description="Helical" evidence="1">
    <location>
        <begin position="38"/>
        <end position="58"/>
    </location>
</feature>
<evidence type="ECO:0000313" key="3">
    <source>
        <dbReference type="Proteomes" id="UP000051574"/>
    </source>
</evidence>
<dbReference type="InterPro" id="IPR053317">
    <property type="entry name" value="Tubulin_polyglutamylase"/>
</dbReference>
<organism evidence="2 3">
    <name type="scientific">Oryctes borbonicus</name>
    <dbReference type="NCBI Taxonomy" id="1629725"/>
    <lineage>
        <taxon>Eukaryota</taxon>
        <taxon>Metazoa</taxon>
        <taxon>Ecdysozoa</taxon>
        <taxon>Arthropoda</taxon>
        <taxon>Hexapoda</taxon>
        <taxon>Insecta</taxon>
        <taxon>Pterygota</taxon>
        <taxon>Neoptera</taxon>
        <taxon>Endopterygota</taxon>
        <taxon>Coleoptera</taxon>
        <taxon>Polyphaga</taxon>
        <taxon>Scarabaeiformia</taxon>
        <taxon>Scarabaeidae</taxon>
        <taxon>Dynastinae</taxon>
        <taxon>Oryctes</taxon>
    </lineage>
</organism>
<sequence length="244" mass="28029">MANTKKSGENNDNKQETTKESKIVNWPISQYIISSEKYNIISVLVAVIAVSIIFFIAVDECKTCFEKLSTATSDNKTGVVKTNNLKKYWVYGRNVESGYLSNLFLILERVGYENSDSSLDWDLLWAHDYPFRKLYSILNNLEPHQRVNHFPGCGYITNKVDLATSRLKYIPRAFKLPDHKDALLEFIEDNSSVQFVQKNNDHRHIKLTNVSNIILDEANGTFVQEYISKPLLVSGYKFDIGFVR</sequence>
<dbReference type="Proteomes" id="UP000051574">
    <property type="component" value="Unassembled WGS sequence"/>
</dbReference>
<dbReference type="InterPro" id="IPR004344">
    <property type="entry name" value="TTL/TTLL_fam"/>
</dbReference>
<comment type="caution">
    <text evidence="2">The sequence shown here is derived from an EMBL/GenBank/DDBJ whole genome shotgun (WGS) entry which is preliminary data.</text>
</comment>
<evidence type="ECO:0000313" key="2">
    <source>
        <dbReference type="EMBL" id="KRT83164.1"/>
    </source>
</evidence>
<reference evidence="2 3" key="1">
    <citation type="submission" date="2015-09" db="EMBL/GenBank/DDBJ databases">
        <title>Draft genome of the scarab beetle Oryctes borbonicus.</title>
        <authorList>
            <person name="Meyer J.M."/>
            <person name="Markov G.V."/>
            <person name="Baskaran P."/>
            <person name="Herrmann M."/>
            <person name="Sommer R.J."/>
            <person name="Roedelsperger C."/>
        </authorList>
    </citation>
    <scope>NUCLEOTIDE SEQUENCE [LARGE SCALE GENOMIC DNA]</scope>
    <source>
        <strain evidence="2">OB123</strain>
        <tissue evidence="2">Whole animal</tissue>
    </source>
</reference>
<name>A0A0T6B744_9SCAR</name>
<keyword evidence="3" id="KW-1185">Reference proteome</keyword>
<dbReference type="EMBL" id="LJIG01009396">
    <property type="protein sequence ID" value="KRT83164.1"/>
    <property type="molecule type" value="Genomic_DNA"/>
</dbReference>
<dbReference type="Pfam" id="PF03133">
    <property type="entry name" value="TTL"/>
    <property type="match status" value="1"/>
</dbReference>
<keyword evidence="1" id="KW-0812">Transmembrane</keyword>
<dbReference type="PROSITE" id="PS51221">
    <property type="entry name" value="TTL"/>
    <property type="match status" value="1"/>
</dbReference>
<protein>
    <submittedName>
        <fullName evidence="2">Uncharacterized protein</fullName>
    </submittedName>
</protein>
<accession>A0A0T6B744</accession>
<dbReference type="AlphaFoldDB" id="A0A0T6B744"/>
<keyword evidence="1" id="KW-0472">Membrane</keyword>